<dbReference type="InterPro" id="IPR035919">
    <property type="entry name" value="EAL_sf"/>
</dbReference>
<dbReference type="Gene3D" id="3.20.20.450">
    <property type="entry name" value="EAL domain"/>
    <property type="match status" value="1"/>
</dbReference>
<dbReference type="SUPFAM" id="SSF141868">
    <property type="entry name" value="EAL domain-like"/>
    <property type="match status" value="1"/>
</dbReference>
<dbReference type="GO" id="GO:0016301">
    <property type="term" value="F:kinase activity"/>
    <property type="evidence" value="ECO:0007669"/>
    <property type="project" value="UniProtKB-KW"/>
</dbReference>
<evidence type="ECO:0000256" key="1">
    <source>
        <dbReference type="SAM" id="Phobius"/>
    </source>
</evidence>
<proteinExistence type="predicted"/>
<sequence length="700" mass="77121">MIGKPPSKPRQSVENYIRSIGRHYLQAVIVMTLLIAATYLTMVVALDRHSLQQKISFLTSNQFIRFQQLASQTRALMRASADPTLPEYITSPMRDDIHRAIGDIHAMSAELHELHQSIGGNLLERLNPRDEVSEQLRLELYARLEDFLERATRIANATTEDRRQRYSFWGPIDFAVAADGMLMRQFAELIRHVHDRSGVSIDNAKLISTGLLALIAATVILASILLFGPLLKKLRNEHRRTMAFEKRLTLLAHTDALTGLNNRSSFNAALGNLFGELERTGSGFSMLLVDLDRFKSINDGLGHPAGDAVLRHVARALQKTARASDVIARLGGDEFAVLLPGIRDASVLDAAAERAIEAIAAEIPFEDRMLQVSASIGGAVVPDHAVDEAGLMRIVDLALYTAKGSRSTTVIFDETALARRLEENQLSLALVLAADRNEFVVHYQQKVDLPTGAHLGFEALVRWQHPELGLLAPGRFLPLMEGTQLIRGMTRAVIAAVGRDLKAWKAAGLTPGPVSINLPETLLVGDEGYEFFAGTIRENGLEWRDFAVEITEDVFLNRSADQILATVARFHKHGVSISLDDFGTGFASLVHLRDFPFDELKIDRSFVDGIGRDARSEQIIRAMIHLAQSLGKRCVAEGIETEGQRRFLKDAGCDVGQGYHFARPEPAALAGKRLPRQAAAIDRHTAAGAPAASRRRLALR</sequence>
<dbReference type="OrthoDB" id="9814202at2"/>
<dbReference type="EMBL" id="LPUX01000064">
    <property type="protein sequence ID" value="OAP36537.1"/>
    <property type="molecule type" value="Genomic_DNA"/>
</dbReference>
<dbReference type="InterPro" id="IPR029787">
    <property type="entry name" value="Nucleotide_cyclase"/>
</dbReference>
<dbReference type="PANTHER" id="PTHR44757">
    <property type="entry name" value="DIGUANYLATE CYCLASE DGCP"/>
    <property type="match status" value="1"/>
</dbReference>
<dbReference type="CDD" id="cd01948">
    <property type="entry name" value="EAL"/>
    <property type="match status" value="1"/>
</dbReference>
<keyword evidence="4" id="KW-0808">Transferase</keyword>
<keyword evidence="1" id="KW-0472">Membrane</keyword>
<dbReference type="InterPro" id="IPR043128">
    <property type="entry name" value="Rev_trsase/Diguanyl_cyclase"/>
</dbReference>
<dbReference type="SUPFAM" id="SSF55073">
    <property type="entry name" value="Nucleotide cyclase"/>
    <property type="match status" value="1"/>
</dbReference>
<gene>
    <name evidence="4" type="ORF">AU381_18755</name>
</gene>
<dbReference type="Proteomes" id="UP000094025">
    <property type="component" value="Unassembled WGS sequence"/>
</dbReference>
<evidence type="ECO:0000313" key="4">
    <source>
        <dbReference type="EMBL" id="OAP36537.1"/>
    </source>
</evidence>
<feature type="domain" description="EAL" evidence="2">
    <location>
        <begin position="423"/>
        <end position="678"/>
    </location>
</feature>
<feature type="domain" description="GGDEF" evidence="3">
    <location>
        <begin position="282"/>
        <end position="414"/>
    </location>
</feature>
<reference evidence="4 5" key="1">
    <citation type="journal article" date="2016" name="Int. J. Syst. Evol. Microbiol.">
        <title>Ensifer glycinis sp. nov., an novel rhizobial species associated with Glycine spp.</title>
        <authorList>
            <person name="Yan H."/>
            <person name="Yan J."/>
            <person name="Sui X.H."/>
            <person name="Wang E.T."/>
            <person name="Chen W.X."/>
            <person name="Zhang X.X."/>
            <person name="Chen W.F."/>
        </authorList>
    </citation>
    <scope>NUCLEOTIDE SEQUENCE [LARGE SCALE GENOMIC DNA]</scope>
    <source>
        <strain evidence="4 5">CCBAU 23380</strain>
    </source>
</reference>
<dbReference type="Pfam" id="PF00990">
    <property type="entry name" value="GGDEF"/>
    <property type="match status" value="1"/>
</dbReference>
<dbReference type="InterPro" id="IPR001633">
    <property type="entry name" value="EAL_dom"/>
</dbReference>
<organism evidence="4 5">
    <name type="scientific">Sinorhizobium glycinis</name>
    <dbReference type="NCBI Taxonomy" id="1472378"/>
    <lineage>
        <taxon>Bacteria</taxon>
        <taxon>Pseudomonadati</taxon>
        <taxon>Pseudomonadota</taxon>
        <taxon>Alphaproteobacteria</taxon>
        <taxon>Hyphomicrobiales</taxon>
        <taxon>Rhizobiaceae</taxon>
        <taxon>Sinorhizobium/Ensifer group</taxon>
        <taxon>Sinorhizobium</taxon>
    </lineage>
</organism>
<dbReference type="InterPro" id="IPR000160">
    <property type="entry name" value="GGDEF_dom"/>
</dbReference>
<dbReference type="CDD" id="cd01949">
    <property type="entry name" value="GGDEF"/>
    <property type="match status" value="1"/>
</dbReference>
<dbReference type="InterPro" id="IPR052155">
    <property type="entry name" value="Biofilm_reg_signaling"/>
</dbReference>
<accession>A0A178XMU1</accession>
<dbReference type="SMART" id="SM00052">
    <property type="entry name" value="EAL"/>
    <property type="match status" value="1"/>
</dbReference>
<protein>
    <submittedName>
        <fullName evidence="4">Histidine kinase</fullName>
    </submittedName>
</protein>
<dbReference type="PANTHER" id="PTHR44757:SF2">
    <property type="entry name" value="BIOFILM ARCHITECTURE MAINTENANCE PROTEIN MBAA"/>
    <property type="match status" value="1"/>
</dbReference>
<dbReference type="STRING" id="1472378.AU381_18755"/>
<name>A0A178XMU1_9HYPH</name>
<comment type="caution">
    <text evidence="4">The sequence shown here is derived from an EMBL/GenBank/DDBJ whole genome shotgun (WGS) entry which is preliminary data.</text>
</comment>
<evidence type="ECO:0000259" key="3">
    <source>
        <dbReference type="PROSITE" id="PS50887"/>
    </source>
</evidence>
<keyword evidence="1" id="KW-1133">Transmembrane helix</keyword>
<keyword evidence="1" id="KW-0812">Transmembrane</keyword>
<evidence type="ECO:0000259" key="2">
    <source>
        <dbReference type="PROSITE" id="PS50883"/>
    </source>
</evidence>
<dbReference type="SMART" id="SM00267">
    <property type="entry name" value="GGDEF"/>
    <property type="match status" value="1"/>
</dbReference>
<dbReference type="Pfam" id="PF00563">
    <property type="entry name" value="EAL"/>
    <property type="match status" value="1"/>
</dbReference>
<feature type="transmembrane region" description="Helical" evidence="1">
    <location>
        <begin position="207"/>
        <end position="231"/>
    </location>
</feature>
<dbReference type="PROSITE" id="PS50883">
    <property type="entry name" value="EAL"/>
    <property type="match status" value="1"/>
</dbReference>
<feature type="transmembrane region" description="Helical" evidence="1">
    <location>
        <begin position="24"/>
        <end position="46"/>
    </location>
</feature>
<dbReference type="NCBIfam" id="TIGR00254">
    <property type="entry name" value="GGDEF"/>
    <property type="match status" value="1"/>
</dbReference>
<evidence type="ECO:0000313" key="5">
    <source>
        <dbReference type="Proteomes" id="UP000094025"/>
    </source>
</evidence>
<dbReference type="RefSeq" id="WP_064243762.1">
    <property type="nucleotide sequence ID" value="NZ_LPUX01000064.1"/>
</dbReference>
<keyword evidence="5" id="KW-1185">Reference proteome</keyword>
<dbReference type="AlphaFoldDB" id="A0A178XMU1"/>
<dbReference type="PROSITE" id="PS50887">
    <property type="entry name" value="GGDEF"/>
    <property type="match status" value="1"/>
</dbReference>
<keyword evidence="4" id="KW-0418">Kinase</keyword>
<dbReference type="Gene3D" id="3.30.70.270">
    <property type="match status" value="1"/>
</dbReference>